<feature type="domain" description="Ubiquitin-like" evidence="2">
    <location>
        <begin position="14"/>
        <end position="70"/>
    </location>
</feature>
<dbReference type="SUPFAM" id="SSF54236">
    <property type="entry name" value="Ubiquitin-like"/>
    <property type="match status" value="1"/>
</dbReference>
<organism evidence="3 4">
    <name type="scientific">Durusdinium trenchii</name>
    <dbReference type="NCBI Taxonomy" id="1381693"/>
    <lineage>
        <taxon>Eukaryota</taxon>
        <taxon>Sar</taxon>
        <taxon>Alveolata</taxon>
        <taxon>Dinophyceae</taxon>
        <taxon>Suessiales</taxon>
        <taxon>Symbiodiniaceae</taxon>
        <taxon>Durusdinium</taxon>
    </lineage>
</organism>
<feature type="compositionally biased region" description="Low complexity" evidence="1">
    <location>
        <begin position="584"/>
        <end position="598"/>
    </location>
</feature>
<dbReference type="Gene3D" id="3.30.1490.20">
    <property type="entry name" value="ATP-grasp fold, A domain"/>
    <property type="match status" value="1"/>
</dbReference>
<dbReference type="Proteomes" id="UP001642484">
    <property type="component" value="Unassembled WGS sequence"/>
</dbReference>
<evidence type="ECO:0000256" key="1">
    <source>
        <dbReference type="SAM" id="MobiDB-lite"/>
    </source>
</evidence>
<protein>
    <recommendedName>
        <fullName evidence="2">Ubiquitin-like domain-containing protein</fullName>
    </recommendedName>
</protein>
<reference evidence="3 4" key="1">
    <citation type="submission" date="2024-02" db="EMBL/GenBank/DDBJ databases">
        <authorList>
            <person name="Chen Y."/>
            <person name="Shah S."/>
            <person name="Dougan E. K."/>
            <person name="Thang M."/>
            <person name="Chan C."/>
        </authorList>
    </citation>
    <scope>NUCLEOTIDE SEQUENCE [LARGE SCALE GENOMIC DNA]</scope>
</reference>
<comment type="caution">
    <text evidence="3">The sequence shown here is derived from an EMBL/GenBank/DDBJ whole genome shotgun (WGS) entry which is preliminary data.</text>
</comment>
<dbReference type="SUPFAM" id="SSF56059">
    <property type="entry name" value="Glutathione synthetase ATP-binding domain-like"/>
    <property type="match status" value="1"/>
</dbReference>
<dbReference type="Pfam" id="PF13475">
    <property type="entry name" value="DUF4116"/>
    <property type="match status" value="2"/>
</dbReference>
<name>A0ABP0JFM5_9DINO</name>
<evidence type="ECO:0000259" key="2">
    <source>
        <dbReference type="PROSITE" id="PS50053"/>
    </source>
</evidence>
<evidence type="ECO:0000313" key="3">
    <source>
        <dbReference type="EMBL" id="CAK9013227.1"/>
    </source>
</evidence>
<dbReference type="Gene3D" id="3.10.20.90">
    <property type="entry name" value="Phosphatidylinositol 3-kinase Catalytic Subunit, Chain A, domain 1"/>
    <property type="match status" value="1"/>
</dbReference>
<dbReference type="Gene3D" id="1.20.80.30">
    <property type="match status" value="1"/>
</dbReference>
<dbReference type="PANTHER" id="PTHR22931">
    <property type="entry name" value="PHOSPHOENOLPYRUVATE DIKINASE-RELATED"/>
    <property type="match status" value="1"/>
</dbReference>
<dbReference type="EMBL" id="CAXAMN010005313">
    <property type="protein sequence ID" value="CAK9013227.1"/>
    <property type="molecule type" value="Genomic_DNA"/>
</dbReference>
<proteinExistence type="predicted"/>
<accession>A0ABP0JFM5</accession>
<gene>
    <name evidence="3" type="ORF">CCMP2556_LOCUS11181</name>
</gene>
<dbReference type="PANTHER" id="PTHR22931:SF9">
    <property type="entry name" value="PYRUVATE, PHOSPHATE DIKINASE 1, CHLOROPLASTIC"/>
    <property type="match status" value="1"/>
</dbReference>
<evidence type="ECO:0000313" key="4">
    <source>
        <dbReference type="Proteomes" id="UP001642484"/>
    </source>
</evidence>
<dbReference type="InterPro" id="IPR000626">
    <property type="entry name" value="Ubiquitin-like_dom"/>
</dbReference>
<sequence length="924" mass="99812">MAGAPQTASASMARYVAVNGAAGELCQIQVEEGWTTWNLKEAISQARGLEPLEQRLICGLRELKDTEALELLASEHPEVTLVRRSEQQVKWLRIAEEDWSELLNEAAEAWEDKSVVLAAVSSCGWALRYASEELKNDQDVALAAVQQNGLALQFASPALRAQRALALAAVAQCGRAFAFAAEELRRERSFVLAAAGRNGHVLKYVEEALQDEEVVQQAIEQCGSALSDVLGDAFEESSRQKKIKHVLLDKGVLGSDLKPSRQMELEQIPNICFFGLDTDTSSAPGARGVQRALGPAGAGLLEMAALGLPVPRGFCLTDGAQWGEAKMALRQLEALHQHTSRGPLLLSLRNGQTEISNLGLTDEIALQLATENANCAWDSYRRLVVSYAKTVHRLSAEPFDAELSKLKDQLATKDHLGGRLEDWQLPTRELEKLVETYKLIFEDQTGEAFPQDPEVQFKKSLAALEGTVIVESMVFGNYDFDSGVGVLQLQEPGLNGAWLPKAQREDLPERPRRSLSKQHSQDWAKANAISESVRETEFLSLEEKFLPVCAGLAHCKDVLLKAHLQVDAVHFAVQQGRLWLLGPAPTSPASASTASGGSECSLLEEPEELPEPIPPEPELELPELFEESELPETAPEPLPAAATELPELVTRRDGFRSFGVRGGGAVRLRFWGRGRKAPAAAPAPAATVEETTVARLALPVWQTMLAGGLACVAHRAVAGSVEDLLKRGGVRQAPQVLAKNLLKFSGGFPFGALCCSLYVNFLHRSGEVNCLERLSCASAAVTLASVATYPLHTEKMPSVSKGAPFSPSSALVAVRQHGWKALRSANPVAAAELCTIDLARQIGQSCGAPSSYGLLFASGCAAGCFTQSVVHAHSALTQRSDTNRRERFQAFCRAAGPSFLKHAPAVGVNSLVRVGLVTHFMNQQ</sequence>
<dbReference type="PROSITE" id="PS50053">
    <property type="entry name" value="UBIQUITIN_2"/>
    <property type="match status" value="1"/>
</dbReference>
<keyword evidence="4" id="KW-1185">Reference proteome</keyword>
<dbReference type="InterPro" id="IPR013815">
    <property type="entry name" value="ATP_grasp_subdomain_1"/>
</dbReference>
<dbReference type="InterPro" id="IPR025197">
    <property type="entry name" value="DUF4116"/>
</dbReference>
<dbReference type="InterPro" id="IPR010121">
    <property type="entry name" value="Pyruvate_phosphate_dikinase"/>
</dbReference>
<feature type="region of interest" description="Disordered" evidence="1">
    <location>
        <begin position="584"/>
        <end position="617"/>
    </location>
</feature>
<dbReference type="InterPro" id="IPR029071">
    <property type="entry name" value="Ubiquitin-like_domsf"/>
</dbReference>